<protein>
    <submittedName>
        <fullName evidence="2">Uncharacterized protein</fullName>
    </submittedName>
</protein>
<feature type="compositionally biased region" description="Low complexity" evidence="1">
    <location>
        <begin position="116"/>
        <end position="130"/>
    </location>
</feature>
<evidence type="ECO:0000313" key="2">
    <source>
        <dbReference type="EMBL" id="MFD0871912.1"/>
    </source>
</evidence>
<dbReference type="EMBL" id="JBHTIU010000094">
    <property type="protein sequence ID" value="MFD0871912.1"/>
    <property type="molecule type" value="Genomic_DNA"/>
</dbReference>
<evidence type="ECO:0000256" key="1">
    <source>
        <dbReference type="SAM" id="MobiDB-lite"/>
    </source>
</evidence>
<dbReference type="RefSeq" id="WP_379291133.1">
    <property type="nucleotide sequence ID" value="NZ_JBHTIU010000094.1"/>
</dbReference>
<keyword evidence="3" id="KW-1185">Reference proteome</keyword>
<sequence>MKKLKKPGDNISLKTKKNEAPAIIDWINSQTNLMDSIRYLIENEIRENGVRNLQNYIPAERALGVIPAPSAMAVSMGALHPGASMETAAAAETVYPPVGQAVEEAMPVEAEHDGAPSGESPSGESLPGESSEGKQTPEEIAYEPADASAVPPQVDVDPAASGEIAEVPIDDEIDEEDIESWL</sequence>
<comment type="caution">
    <text evidence="2">The sequence shown here is derived from an EMBL/GenBank/DDBJ whole genome shotgun (WGS) entry which is preliminary data.</text>
</comment>
<accession>A0ABW3DEL5</accession>
<name>A0ABW3DEL5_9BACL</name>
<organism evidence="2 3">
    <name type="scientific">Paenibacillus residui</name>
    <dbReference type="NCBI Taxonomy" id="629724"/>
    <lineage>
        <taxon>Bacteria</taxon>
        <taxon>Bacillati</taxon>
        <taxon>Bacillota</taxon>
        <taxon>Bacilli</taxon>
        <taxon>Bacillales</taxon>
        <taxon>Paenibacillaceae</taxon>
        <taxon>Paenibacillus</taxon>
    </lineage>
</organism>
<proteinExistence type="predicted"/>
<feature type="region of interest" description="Disordered" evidence="1">
    <location>
        <begin position="109"/>
        <end position="182"/>
    </location>
</feature>
<reference evidence="3" key="1">
    <citation type="journal article" date="2019" name="Int. J. Syst. Evol. Microbiol.">
        <title>The Global Catalogue of Microorganisms (GCM) 10K type strain sequencing project: providing services to taxonomists for standard genome sequencing and annotation.</title>
        <authorList>
            <consortium name="The Broad Institute Genomics Platform"/>
            <consortium name="The Broad Institute Genome Sequencing Center for Infectious Disease"/>
            <person name="Wu L."/>
            <person name="Ma J."/>
        </authorList>
    </citation>
    <scope>NUCLEOTIDE SEQUENCE [LARGE SCALE GENOMIC DNA]</scope>
    <source>
        <strain evidence="3">CCUG 57263</strain>
    </source>
</reference>
<feature type="compositionally biased region" description="Acidic residues" evidence="1">
    <location>
        <begin position="168"/>
        <end position="182"/>
    </location>
</feature>
<evidence type="ECO:0000313" key="3">
    <source>
        <dbReference type="Proteomes" id="UP001597120"/>
    </source>
</evidence>
<dbReference type="Proteomes" id="UP001597120">
    <property type="component" value="Unassembled WGS sequence"/>
</dbReference>
<gene>
    <name evidence="2" type="ORF">ACFQ03_22545</name>
</gene>